<dbReference type="AlphaFoldDB" id="B5TZF8"/>
<feature type="non-terminal residue" evidence="1">
    <location>
        <position position="1"/>
    </location>
</feature>
<feature type="non-terminal residue" evidence="1">
    <location>
        <position position="133"/>
    </location>
</feature>
<proteinExistence type="evidence at transcript level"/>
<gene>
    <name evidence="1" type="ORF">lcx812</name>
</gene>
<name>B5TZF8_9APHY</name>
<protein>
    <submittedName>
        <fullName evidence="1">Thioesterase isoform 1</fullName>
    </submittedName>
</protein>
<reference evidence="1" key="1">
    <citation type="submission" date="2008-08" db="EMBL/GenBank/DDBJ databases">
        <title>Identification of differentially expressed genes involved in laccase production of the tropical white-rot fungus TR16.</title>
        <authorList>
            <person name="Zheng X.-B."/>
            <person name="Guo L.-Q."/>
            <person name="Lin J.-F."/>
        </authorList>
    </citation>
    <scope>NUCLEOTIDE SEQUENCE</scope>
    <source>
        <strain evidence="1">TR16</strain>
    </source>
</reference>
<accession>B5TZF8</accession>
<evidence type="ECO:0000313" key="1">
    <source>
        <dbReference type="EMBL" id="ACI03085.1"/>
    </source>
</evidence>
<sequence length="133" mass="15145">DPANDEDEEFGPRCASPTDLATCNGFCELVDKPLDGGTVVRVHLLSQFSERKADGVSTFQLSISSCHDSQLTYESKKGSFTQVRNRPFSRNGHRPCLMYTQWFIELLRMSPHRLQHTIWRLTHEYVIGLGQDS</sequence>
<organism evidence="1">
    <name type="scientific">Polyporus grammocephalus</name>
    <dbReference type="NCBI Taxonomy" id="196234"/>
    <lineage>
        <taxon>Eukaryota</taxon>
        <taxon>Fungi</taxon>
        <taxon>Dikarya</taxon>
        <taxon>Basidiomycota</taxon>
        <taxon>Agaricomycotina</taxon>
        <taxon>Agaricomycetes</taxon>
        <taxon>Polyporales</taxon>
        <taxon>Polyporaceae</taxon>
        <taxon>Polyporus</taxon>
    </lineage>
</organism>
<reference evidence="1" key="2">
    <citation type="journal article" date="2013" name="J. Basic Microbiol.">
        <title>Identification of differentially expressed genes involved in laccase production in tropical white-rot fungus Polyporus sp. PG15.</title>
        <authorList>
            <person name="Wang J."/>
            <person name="Zheng X."/>
            <person name="Lin S."/>
            <person name="Lin J."/>
            <person name="Guo L."/>
            <person name="Chen X."/>
            <person name="Chen Q."/>
        </authorList>
    </citation>
    <scope>NUCLEOTIDE SEQUENCE</scope>
    <source>
        <strain evidence="1">TR16</strain>
    </source>
</reference>
<dbReference type="EMBL" id="FJ151379">
    <property type="protein sequence ID" value="ACI03085.1"/>
    <property type="molecule type" value="mRNA"/>
</dbReference>